<organism evidence="2 3">
    <name type="scientific">Cercopithifilaria johnstoni</name>
    <dbReference type="NCBI Taxonomy" id="2874296"/>
    <lineage>
        <taxon>Eukaryota</taxon>
        <taxon>Metazoa</taxon>
        <taxon>Ecdysozoa</taxon>
        <taxon>Nematoda</taxon>
        <taxon>Chromadorea</taxon>
        <taxon>Rhabditida</taxon>
        <taxon>Spirurina</taxon>
        <taxon>Spiruromorpha</taxon>
        <taxon>Filarioidea</taxon>
        <taxon>Onchocercidae</taxon>
        <taxon>Cercopithifilaria</taxon>
    </lineage>
</organism>
<protein>
    <submittedName>
        <fullName evidence="2">Uncharacterized protein</fullName>
    </submittedName>
</protein>
<dbReference type="Gene3D" id="1.20.58.1070">
    <property type="match status" value="1"/>
</dbReference>
<comment type="caution">
    <text evidence="2">The sequence shown here is derived from an EMBL/GenBank/DDBJ whole genome shotgun (WGS) entry which is preliminary data.</text>
</comment>
<feature type="chain" id="PRO_5035159064" evidence="1">
    <location>
        <begin position="16"/>
        <end position="137"/>
    </location>
</feature>
<evidence type="ECO:0000256" key="1">
    <source>
        <dbReference type="SAM" id="SignalP"/>
    </source>
</evidence>
<evidence type="ECO:0000313" key="3">
    <source>
        <dbReference type="Proteomes" id="UP000746747"/>
    </source>
</evidence>
<dbReference type="GO" id="GO:0000387">
    <property type="term" value="P:spliceosomal snRNP assembly"/>
    <property type="evidence" value="ECO:0007669"/>
    <property type="project" value="InterPro"/>
</dbReference>
<evidence type="ECO:0000313" key="2">
    <source>
        <dbReference type="EMBL" id="CAG9531226.1"/>
    </source>
</evidence>
<keyword evidence="1" id="KW-0732">Signal</keyword>
<feature type="signal peptide" evidence="1">
    <location>
        <begin position="1"/>
        <end position="15"/>
    </location>
</feature>
<accession>A0A8J2MK03</accession>
<sequence length="137" mass="15718">MFLCIKLAFPVYILSASFCSTCVRDINLASEECVNFLGKNQKLRNEYLATFSNVFLEVCYTRPLFEWIHALMLVLQKSLTHNVCSSIRHLAKHSRVLRNTLNEETQSGSTMHEEFSLFIAVVGVYFEQLDITDQISS</sequence>
<dbReference type="AlphaFoldDB" id="A0A8J2MK03"/>
<keyword evidence="3" id="KW-1185">Reference proteome</keyword>
<dbReference type="Proteomes" id="UP000746747">
    <property type="component" value="Unassembled WGS sequence"/>
</dbReference>
<dbReference type="OrthoDB" id="428895at2759"/>
<dbReference type="Pfam" id="PF04938">
    <property type="entry name" value="SIP1"/>
    <property type="match status" value="1"/>
</dbReference>
<gene>
    <name evidence="2" type="ORF">CJOHNSTONI_LOCUS1641</name>
</gene>
<name>A0A8J2MK03_9BILA</name>
<dbReference type="InterPro" id="IPR035426">
    <property type="entry name" value="Gemin2/Brr1"/>
</dbReference>
<dbReference type="EMBL" id="CAKAEH010000515">
    <property type="protein sequence ID" value="CAG9531226.1"/>
    <property type="molecule type" value="Genomic_DNA"/>
</dbReference>
<reference evidence="2" key="1">
    <citation type="submission" date="2021-09" db="EMBL/GenBank/DDBJ databases">
        <authorList>
            <consortium name="Pathogen Informatics"/>
        </authorList>
    </citation>
    <scope>NUCLEOTIDE SEQUENCE</scope>
</reference>
<proteinExistence type="predicted"/>